<protein>
    <submittedName>
        <fullName evidence="1">DUF4360 domain-containing protein</fullName>
    </submittedName>
</protein>
<organism evidence="1 2">
    <name type="scientific">Nannocystis radixulma</name>
    <dbReference type="NCBI Taxonomy" id="2995305"/>
    <lineage>
        <taxon>Bacteria</taxon>
        <taxon>Pseudomonadati</taxon>
        <taxon>Myxococcota</taxon>
        <taxon>Polyangia</taxon>
        <taxon>Nannocystales</taxon>
        <taxon>Nannocystaceae</taxon>
        <taxon>Nannocystis</taxon>
    </lineage>
</organism>
<dbReference type="InterPro" id="IPR025649">
    <property type="entry name" value="DUF4360"/>
</dbReference>
<keyword evidence="2" id="KW-1185">Reference proteome</keyword>
<comment type="caution">
    <text evidence="1">The sequence shown here is derived from an EMBL/GenBank/DDBJ whole genome shotgun (WGS) entry which is preliminary data.</text>
</comment>
<gene>
    <name evidence="1" type="ORF">POL58_10055</name>
</gene>
<reference evidence="1 2" key="1">
    <citation type="submission" date="2022-11" db="EMBL/GenBank/DDBJ databases">
        <title>Minimal conservation of predation-associated metabolite biosynthetic gene clusters underscores biosynthetic potential of Myxococcota including descriptions for ten novel species: Archangium lansinium sp. nov., Myxococcus landrumus sp. nov., Nannocystis bai.</title>
        <authorList>
            <person name="Ahearne A."/>
            <person name="Stevens C."/>
            <person name="Dowd S."/>
        </authorList>
    </citation>
    <scope>NUCLEOTIDE SEQUENCE [LARGE SCALE GENOMIC DNA]</scope>
    <source>
        <strain evidence="1 2">NCELM</strain>
    </source>
</reference>
<dbReference type="Proteomes" id="UP001217838">
    <property type="component" value="Unassembled WGS sequence"/>
</dbReference>
<dbReference type="Pfam" id="PF14273">
    <property type="entry name" value="DUF4360"/>
    <property type="match status" value="1"/>
</dbReference>
<accession>A0ABT5B1W6</accession>
<dbReference type="RefSeq" id="WP_271996847.1">
    <property type="nucleotide sequence ID" value="NZ_JAQNDN010000003.1"/>
</dbReference>
<proteinExistence type="predicted"/>
<dbReference type="PANTHER" id="PTHR38847:SF1">
    <property type="entry name" value="PSEUDOURIDINE SYNTHASE RSUA_RLUA-LIKE DOMAIN-CONTAINING PROTEIN"/>
    <property type="match status" value="1"/>
</dbReference>
<dbReference type="PANTHER" id="PTHR38847">
    <property type="match status" value="1"/>
</dbReference>
<evidence type="ECO:0000313" key="2">
    <source>
        <dbReference type="Proteomes" id="UP001217838"/>
    </source>
</evidence>
<sequence length="217" mass="23615">MSAFTELQATALGMLASFAAPTGEEPRDFTAPAAVTANDLEEVYIESVEAFGTGCPEGSAKAVLAEDKQSFILIFTEMVIDRQDESEPELQTKNCVAAVNLHIPEGLHTAVSTVVMRGDAYLDEDIRMELRSKYFYAGNPTSVGDRYELVGPYDDSFDFADTEPFGPWSDCGESGLYGINSSMHLDASDNDEGRALVNVATGELGLRIQCDLQWEKC</sequence>
<dbReference type="EMBL" id="JAQNDN010000003">
    <property type="protein sequence ID" value="MDC0668082.1"/>
    <property type="molecule type" value="Genomic_DNA"/>
</dbReference>
<name>A0ABT5B1W6_9BACT</name>
<evidence type="ECO:0000313" key="1">
    <source>
        <dbReference type="EMBL" id="MDC0668082.1"/>
    </source>
</evidence>